<organism evidence="1 2">
    <name type="scientific">Polynucleobacter meluiroseus</name>
    <dbReference type="NCBI Taxonomy" id="1938814"/>
    <lineage>
        <taxon>Bacteria</taxon>
        <taxon>Pseudomonadati</taxon>
        <taxon>Pseudomonadota</taxon>
        <taxon>Betaproteobacteria</taxon>
        <taxon>Burkholderiales</taxon>
        <taxon>Burkholderiaceae</taxon>
        <taxon>Polynucleobacter</taxon>
    </lineage>
</organism>
<evidence type="ECO:0000313" key="2">
    <source>
        <dbReference type="Proteomes" id="UP000218069"/>
    </source>
</evidence>
<accession>A0A240E2D1</accession>
<keyword evidence="2" id="KW-1185">Reference proteome</keyword>
<dbReference type="InterPro" id="IPR021831">
    <property type="entry name" value="ParD-like"/>
</dbReference>
<dbReference type="AlphaFoldDB" id="A0A240E2D1"/>
<dbReference type="RefSeq" id="WP_096674382.1">
    <property type="nucleotide sequence ID" value="NZ_OANS01000004.1"/>
</dbReference>
<dbReference type="OrthoDB" id="5422561at2"/>
<gene>
    <name evidence="1" type="ORF">SAMN06295945_1762</name>
</gene>
<protein>
    <submittedName>
        <fullName evidence="1">ParD-like antitoxin of type II toxin-antitoxin system</fullName>
    </submittedName>
</protein>
<name>A0A240E2D1_9BURK</name>
<dbReference type="Proteomes" id="UP000218069">
    <property type="component" value="Unassembled WGS sequence"/>
</dbReference>
<evidence type="ECO:0000313" key="1">
    <source>
        <dbReference type="EMBL" id="SNX29387.1"/>
    </source>
</evidence>
<reference evidence="2" key="1">
    <citation type="submission" date="2017-08" db="EMBL/GenBank/DDBJ databases">
        <authorList>
            <person name="Varghese N."/>
            <person name="Submissions S."/>
        </authorList>
    </citation>
    <scope>NUCLEOTIDE SEQUENCE [LARGE SCALE GENOMIC DNA]</scope>
    <source>
        <strain evidence="2">AP-Melu-1000-B4</strain>
    </source>
</reference>
<proteinExistence type="predicted"/>
<sequence>MGMPVRIDDNLYELAKSEAKTEHRTIAGQIEFWATVGRAAIDNPDLPIAFITASLASLAEPREESTPFIPRSKKD</sequence>
<dbReference type="EMBL" id="OANS01000004">
    <property type="protein sequence ID" value="SNX29387.1"/>
    <property type="molecule type" value="Genomic_DNA"/>
</dbReference>
<dbReference type="Pfam" id="PF11903">
    <property type="entry name" value="ParD_like"/>
    <property type="match status" value="1"/>
</dbReference>